<evidence type="ECO:0000313" key="1">
    <source>
        <dbReference type="EMBL" id="KAF3971737.1"/>
    </source>
</evidence>
<dbReference type="AlphaFoldDB" id="A0A8J4RF00"/>
<dbReference type="Proteomes" id="UP000737018">
    <property type="component" value="Unassembled WGS sequence"/>
</dbReference>
<name>A0A8J4RF00_9ROSI</name>
<accession>A0A8J4RF00</accession>
<evidence type="ECO:0000313" key="2">
    <source>
        <dbReference type="Proteomes" id="UP000737018"/>
    </source>
</evidence>
<protein>
    <submittedName>
        <fullName evidence="1">Uncharacterized protein</fullName>
    </submittedName>
</protein>
<gene>
    <name evidence="1" type="ORF">CMV_004684</name>
</gene>
<keyword evidence="2" id="KW-1185">Reference proteome</keyword>
<sequence length="79" mass="9319">MEVEATTQISDDGGWQRWRRSALMEVDSDELGDVEMLTTFRRDFEITKEEQGLHTTLQILPYLRYTVLIHVRRFVFIAG</sequence>
<proteinExistence type="predicted"/>
<comment type="caution">
    <text evidence="1">The sequence shown here is derived from an EMBL/GenBank/DDBJ whole genome shotgun (WGS) entry which is preliminary data.</text>
</comment>
<reference evidence="1" key="1">
    <citation type="submission" date="2020-03" db="EMBL/GenBank/DDBJ databases">
        <title>Castanea mollissima Vanexum genome sequencing.</title>
        <authorList>
            <person name="Staton M."/>
        </authorList>
    </citation>
    <scope>NUCLEOTIDE SEQUENCE</scope>
    <source>
        <tissue evidence="1">Leaf</tissue>
    </source>
</reference>
<organism evidence="1 2">
    <name type="scientific">Castanea mollissima</name>
    <name type="common">Chinese chestnut</name>
    <dbReference type="NCBI Taxonomy" id="60419"/>
    <lineage>
        <taxon>Eukaryota</taxon>
        <taxon>Viridiplantae</taxon>
        <taxon>Streptophyta</taxon>
        <taxon>Embryophyta</taxon>
        <taxon>Tracheophyta</taxon>
        <taxon>Spermatophyta</taxon>
        <taxon>Magnoliopsida</taxon>
        <taxon>eudicotyledons</taxon>
        <taxon>Gunneridae</taxon>
        <taxon>Pentapetalae</taxon>
        <taxon>rosids</taxon>
        <taxon>fabids</taxon>
        <taxon>Fagales</taxon>
        <taxon>Fagaceae</taxon>
        <taxon>Castanea</taxon>
    </lineage>
</organism>
<dbReference type="EMBL" id="JRKL02000400">
    <property type="protein sequence ID" value="KAF3971737.1"/>
    <property type="molecule type" value="Genomic_DNA"/>
</dbReference>